<feature type="domain" description="HTH luxR-type" evidence="3">
    <location>
        <begin position="134"/>
        <end position="199"/>
    </location>
</feature>
<dbReference type="InterPro" id="IPR016032">
    <property type="entry name" value="Sig_transdc_resp-reg_C-effctor"/>
</dbReference>
<evidence type="ECO:0000259" key="3">
    <source>
        <dbReference type="PROSITE" id="PS50043"/>
    </source>
</evidence>
<dbReference type="InterPro" id="IPR039420">
    <property type="entry name" value="WalR-like"/>
</dbReference>
<feature type="modified residue" description="4-aspartylphosphate" evidence="2">
    <location>
        <position position="54"/>
    </location>
</feature>
<dbReference type="InterPro" id="IPR000792">
    <property type="entry name" value="Tscrpt_reg_LuxR_C"/>
</dbReference>
<dbReference type="InterPro" id="IPR011006">
    <property type="entry name" value="CheY-like_superfamily"/>
</dbReference>
<dbReference type="PROSITE" id="PS00622">
    <property type="entry name" value="HTH_LUXR_1"/>
    <property type="match status" value="1"/>
</dbReference>
<dbReference type="PROSITE" id="PS50043">
    <property type="entry name" value="HTH_LUXR_2"/>
    <property type="match status" value="1"/>
</dbReference>
<organism evidence="5 6">
    <name type="scientific">Solicola gregarius</name>
    <dbReference type="NCBI Taxonomy" id="2908642"/>
    <lineage>
        <taxon>Bacteria</taxon>
        <taxon>Bacillati</taxon>
        <taxon>Actinomycetota</taxon>
        <taxon>Actinomycetes</taxon>
        <taxon>Propionibacteriales</taxon>
        <taxon>Nocardioidaceae</taxon>
        <taxon>Solicola</taxon>
    </lineage>
</organism>
<dbReference type="GO" id="GO:0003677">
    <property type="term" value="F:DNA binding"/>
    <property type="evidence" value="ECO:0007669"/>
    <property type="project" value="UniProtKB-KW"/>
</dbReference>
<dbReference type="KEGG" id="sgrg:L0C25_07620"/>
<dbReference type="InterPro" id="IPR001789">
    <property type="entry name" value="Sig_transdc_resp-reg_receiver"/>
</dbReference>
<evidence type="ECO:0000313" key="5">
    <source>
        <dbReference type="EMBL" id="UYM06934.1"/>
    </source>
</evidence>
<dbReference type="SUPFAM" id="SSF52172">
    <property type="entry name" value="CheY-like"/>
    <property type="match status" value="1"/>
</dbReference>
<evidence type="ECO:0000256" key="1">
    <source>
        <dbReference type="ARBA" id="ARBA00023125"/>
    </source>
</evidence>
<dbReference type="Proteomes" id="UP001164390">
    <property type="component" value="Chromosome"/>
</dbReference>
<dbReference type="PANTHER" id="PTHR43214">
    <property type="entry name" value="TWO-COMPONENT RESPONSE REGULATOR"/>
    <property type="match status" value="1"/>
</dbReference>
<dbReference type="EMBL" id="CP094970">
    <property type="protein sequence ID" value="UYM06934.1"/>
    <property type="molecule type" value="Genomic_DNA"/>
</dbReference>
<dbReference type="Gene3D" id="3.40.50.2300">
    <property type="match status" value="1"/>
</dbReference>
<dbReference type="PROSITE" id="PS50110">
    <property type="entry name" value="RESPONSE_REGULATORY"/>
    <property type="match status" value="1"/>
</dbReference>
<dbReference type="SUPFAM" id="SSF46894">
    <property type="entry name" value="C-terminal effector domain of the bipartite response regulators"/>
    <property type="match status" value="1"/>
</dbReference>
<dbReference type="CDD" id="cd06170">
    <property type="entry name" value="LuxR_C_like"/>
    <property type="match status" value="1"/>
</dbReference>
<accession>A0AA46TL52</accession>
<dbReference type="SMART" id="SM00421">
    <property type="entry name" value="HTH_LUXR"/>
    <property type="match status" value="1"/>
</dbReference>
<keyword evidence="1" id="KW-0238">DNA-binding</keyword>
<dbReference type="PANTHER" id="PTHR43214:SF42">
    <property type="entry name" value="TRANSCRIPTIONAL REGULATORY PROTEIN DESR"/>
    <property type="match status" value="1"/>
</dbReference>
<gene>
    <name evidence="5" type="ORF">L0C25_07620</name>
</gene>
<proteinExistence type="predicted"/>
<evidence type="ECO:0000256" key="2">
    <source>
        <dbReference type="PROSITE-ProRule" id="PRU00169"/>
    </source>
</evidence>
<feature type="domain" description="Response regulatory" evidence="4">
    <location>
        <begin position="3"/>
        <end position="119"/>
    </location>
</feature>
<reference evidence="5" key="1">
    <citation type="submission" date="2022-01" db="EMBL/GenBank/DDBJ databases">
        <title>Nocardioidaceae gen. sp. A5X3R13.</title>
        <authorList>
            <person name="Lopez Marin M.A."/>
            <person name="Uhlik O."/>
        </authorList>
    </citation>
    <scope>NUCLEOTIDE SEQUENCE</scope>
    <source>
        <strain evidence="5">A5X3R13</strain>
    </source>
</reference>
<sequence length="201" mass="21349">MIRVLLAEDEEMIRVALAALVDREDDLEIVAQAADGAEAVDLARAHRPDVAVVDLEMPKRDGLEVVAELARALPDCAVVILTGHGRPAVLRKALSSGARGFLAKGAPGTALSDVIRRVHDGSRYVDPVLAADALTAPSSPLTARETEVLATAGLDRPVREVARTLHLSPGTVRNYLASAAQKLGATGRAEAFRLAREQDWL</sequence>
<dbReference type="GO" id="GO:0000160">
    <property type="term" value="P:phosphorelay signal transduction system"/>
    <property type="evidence" value="ECO:0007669"/>
    <property type="project" value="InterPro"/>
</dbReference>
<evidence type="ECO:0000313" key="6">
    <source>
        <dbReference type="Proteomes" id="UP001164390"/>
    </source>
</evidence>
<dbReference type="RefSeq" id="WP_271635868.1">
    <property type="nucleotide sequence ID" value="NZ_CP094970.1"/>
</dbReference>
<dbReference type="GO" id="GO:0006355">
    <property type="term" value="P:regulation of DNA-templated transcription"/>
    <property type="evidence" value="ECO:0007669"/>
    <property type="project" value="InterPro"/>
</dbReference>
<dbReference type="SMART" id="SM00448">
    <property type="entry name" value="REC"/>
    <property type="match status" value="1"/>
</dbReference>
<dbReference type="AlphaFoldDB" id="A0AA46TL52"/>
<keyword evidence="6" id="KW-1185">Reference proteome</keyword>
<evidence type="ECO:0000259" key="4">
    <source>
        <dbReference type="PROSITE" id="PS50110"/>
    </source>
</evidence>
<name>A0AA46TL52_9ACTN</name>
<protein>
    <submittedName>
        <fullName evidence="5">Response regulator transcription factor</fullName>
    </submittedName>
</protein>
<dbReference type="Pfam" id="PF00196">
    <property type="entry name" value="GerE"/>
    <property type="match status" value="1"/>
</dbReference>
<keyword evidence="2" id="KW-0597">Phosphoprotein</keyword>
<dbReference type="Pfam" id="PF00072">
    <property type="entry name" value="Response_reg"/>
    <property type="match status" value="1"/>
</dbReference>